<evidence type="ECO:0000256" key="1">
    <source>
        <dbReference type="SAM" id="SignalP"/>
    </source>
</evidence>
<organism evidence="2 3">
    <name type="scientific">Nocardioides gansuensis</name>
    <dbReference type="NCBI Taxonomy" id="2138300"/>
    <lineage>
        <taxon>Bacteria</taxon>
        <taxon>Bacillati</taxon>
        <taxon>Actinomycetota</taxon>
        <taxon>Actinomycetes</taxon>
        <taxon>Propionibacteriales</taxon>
        <taxon>Nocardioidaceae</taxon>
        <taxon>Nocardioides</taxon>
    </lineage>
</organism>
<name>A0A2T8FDA7_9ACTN</name>
<accession>A0A2T8FDA7</accession>
<dbReference type="AlphaFoldDB" id="A0A2T8FDA7"/>
<gene>
    <name evidence="2" type="ORF">DDE18_05010</name>
</gene>
<reference evidence="2 3" key="1">
    <citation type="submission" date="2018-04" db="EMBL/GenBank/DDBJ databases">
        <title>Genome of Nocardioides gansuensis WSJ-1.</title>
        <authorList>
            <person name="Wu S."/>
            <person name="Wang G."/>
        </authorList>
    </citation>
    <scope>NUCLEOTIDE SEQUENCE [LARGE SCALE GENOMIC DNA]</scope>
    <source>
        <strain evidence="2 3">WSJ-1</strain>
    </source>
</reference>
<protein>
    <recommendedName>
        <fullName evidence="4">PLAT domain-containing protein</fullName>
    </recommendedName>
</protein>
<sequence length="184" mass="19754">MENQMTTLARITAAALGGAALLLSTLAAPAQAEVYGIDDPADASASLTDIHALSVRHGADNVVVKVRFADLRRKGSAGMSVFLDSDRASAGPEYVLGMGLSDGTDYLLTPADGWRSAQQSVDCDYQAWLRYDRDVAKVRISRGCLDEPEEVRVSVKMTDDSDASHPITDWAPGKRRFTLPVARG</sequence>
<keyword evidence="1" id="KW-0732">Signal</keyword>
<dbReference type="Proteomes" id="UP000246018">
    <property type="component" value="Unassembled WGS sequence"/>
</dbReference>
<evidence type="ECO:0008006" key="4">
    <source>
        <dbReference type="Google" id="ProtNLM"/>
    </source>
</evidence>
<dbReference type="OrthoDB" id="3780846at2"/>
<proteinExistence type="predicted"/>
<comment type="caution">
    <text evidence="2">The sequence shown here is derived from an EMBL/GenBank/DDBJ whole genome shotgun (WGS) entry which is preliminary data.</text>
</comment>
<evidence type="ECO:0000313" key="2">
    <source>
        <dbReference type="EMBL" id="PVG83685.1"/>
    </source>
</evidence>
<feature type="chain" id="PRO_5015401479" description="PLAT domain-containing protein" evidence="1">
    <location>
        <begin position="33"/>
        <end position="184"/>
    </location>
</feature>
<dbReference type="EMBL" id="QDGZ01000002">
    <property type="protein sequence ID" value="PVG83685.1"/>
    <property type="molecule type" value="Genomic_DNA"/>
</dbReference>
<evidence type="ECO:0000313" key="3">
    <source>
        <dbReference type="Proteomes" id="UP000246018"/>
    </source>
</evidence>
<dbReference type="RefSeq" id="WP_116571159.1">
    <property type="nucleotide sequence ID" value="NZ_QDGZ01000002.1"/>
</dbReference>
<feature type="signal peptide" evidence="1">
    <location>
        <begin position="1"/>
        <end position="32"/>
    </location>
</feature>
<keyword evidence="3" id="KW-1185">Reference proteome</keyword>